<gene>
    <name evidence="3" type="ORF">RUN1744_v1_1570002</name>
    <name evidence="4" type="ORF">TF3108_v1_630002</name>
</gene>
<feature type="region of interest" description="Disordered" evidence="1">
    <location>
        <begin position="506"/>
        <end position="527"/>
    </location>
</feature>
<sequence>MSSEPNQPNEDVVIPRTRDLDGKPVYETHLTPTDDSRPKVIETKLPAVIPLVFIPGIMGTNLKNKKTGEAVWRPPNMSLNLADILGVVSALATWGFKGPKTRQRILKAEDLTVDDSGSIDTGKSGLHKETARKRGWGSVLRTSYNPVMALLEARTDHIVAGRKLQSWWADEALRQPAEFGEETGKPTALTEEELTRAARYDYDVWCAGYNWLQPNRQSAEDLKQYIENTVLRHYREQKPPVPAEKVILVTHSMGGLVARALTNLVGYENVLGVVHGVQPATGAPAIYHHMRSGYEGPEQLILGANAGEVTAVVANSAGALELCPTFDHRGGKPWLFLQDEQGNVVNDADGLACAYPRGGNPYEEIYKNPAWFGLVPEQNEKFLDLSESGDGPKTARRSKFNYLIDTVEAFHRDSGFVGKYHDDTYVHYGADSAKNMHSWQDIVWRGFAVDFKNADAVSKNGGNGSYRRRDFRTAPELTKVSGRGDGTVSVFSGEAPRDAGVRASFRHGSDAEGSANEGHKGYEHQSSYNDPRAQWAALYGIIRIAQSANWHPNDQS</sequence>
<evidence type="ECO:0000259" key="2">
    <source>
        <dbReference type="Pfam" id="PF07819"/>
    </source>
</evidence>
<dbReference type="EMBL" id="LN899823">
    <property type="protein sequence ID" value="CUV26428.1"/>
    <property type="molecule type" value="Genomic_DNA"/>
</dbReference>
<dbReference type="Gene3D" id="3.40.50.1820">
    <property type="entry name" value="alpha/beta hydrolase"/>
    <property type="match status" value="1"/>
</dbReference>
<dbReference type="PANTHER" id="PTHR11440">
    <property type="entry name" value="LECITHIN-CHOLESTEROL ACYLTRANSFERASE-RELATED"/>
    <property type="match status" value="1"/>
</dbReference>
<reference evidence="3" key="1">
    <citation type="submission" date="2015-10" db="EMBL/GenBank/DDBJ databases">
        <authorList>
            <person name="Gilbert D.G."/>
        </authorList>
    </citation>
    <scope>NUCLEOTIDE SEQUENCE</scope>
    <source>
        <strain evidence="3">Phyl III-seqv23</strain>
    </source>
</reference>
<dbReference type="EMBL" id="LN899826">
    <property type="protein sequence ID" value="CUV40969.1"/>
    <property type="molecule type" value="Genomic_DNA"/>
</dbReference>
<feature type="domain" description="GPI inositol-deacylase PGAP1-like alpha/beta" evidence="2">
    <location>
        <begin position="225"/>
        <end position="267"/>
    </location>
</feature>
<evidence type="ECO:0000256" key="1">
    <source>
        <dbReference type="SAM" id="MobiDB-lite"/>
    </source>
</evidence>
<name>A0A0S4UWF8_RALSL</name>
<dbReference type="AlphaFoldDB" id="A0A0S4UWF8"/>
<dbReference type="InterPro" id="IPR029058">
    <property type="entry name" value="AB_hydrolase_fold"/>
</dbReference>
<accession>A0A0S4UWF8</accession>
<protein>
    <recommendedName>
        <fullName evidence="2">GPI inositol-deacylase PGAP1-like alpha/beta domain-containing protein</fullName>
    </recommendedName>
</protein>
<evidence type="ECO:0000313" key="4">
    <source>
        <dbReference type="EMBL" id="CUV40969.1"/>
    </source>
</evidence>
<dbReference type="SUPFAM" id="SSF53474">
    <property type="entry name" value="alpha/beta-Hydrolases"/>
    <property type="match status" value="1"/>
</dbReference>
<dbReference type="GO" id="GO:0016788">
    <property type="term" value="F:hydrolase activity, acting on ester bonds"/>
    <property type="evidence" value="ECO:0007669"/>
    <property type="project" value="InterPro"/>
</dbReference>
<organism evidence="3">
    <name type="scientific">Ralstonia solanacearum</name>
    <name type="common">Pseudomonas solanacearum</name>
    <dbReference type="NCBI Taxonomy" id="305"/>
    <lineage>
        <taxon>Bacteria</taxon>
        <taxon>Pseudomonadati</taxon>
        <taxon>Pseudomonadota</taxon>
        <taxon>Betaproteobacteria</taxon>
        <taxon>Burkholderiales</taxon>
        <taxon>Burkholderiaceae</taxon>
        <taxon>Ralstonia</taxon>
        <taxon>Ralstonia solanacearum species complex</taxon>
    </lineage>
</organism>
<proteinExistence type="predicted"/>
<evidence type="ECO:0000313" key="3">
    <source>
        <dbReference type="EMBL" id="CUV26428.1"/>
    </source>
</evidence>
<dbReference type="Pfam" id="PF07819">
    <property type="entry name" value="PGAP1"/>
    <property type="match status" value="1"/>
</dbReference>
<dbReference type="InterPro" id="IPR012908">
    <property type="entry name" value="PGAP1-ab_dom-like"/>
</dbReference>